<keyword evidence="1" id="KW-0812">Transmembrane</keyword>
<dbReference type="RefSeq" id="WP_225418890.1">
    <property type="nucleotide sequence ID" value="NZ_JBHSSL010000051.1"/>
</dbReference>
<name>A0ABW1RCW5_9LACO</name>
<gene>
    <name evidence="2" type="ORF">ACFQGP_09000</name>
</gene>
<proteinExistence type="predicted"/>
<evidence type="ECO:0000313" key="2">
    <source>
        <dbReference type="EMBL" id="MFC6170711.1"/>
    </source>
</evidence>
<dbReference type="Proteomes" id="UP001596289">
    <property type="component" value="Unassembled WGS sequence"/>
</dbReference>
<sequence length="206" mass="22410">MMMSNSTRDGLSFGEFLLALGRYWYIWLVTALIVTAGAFAWGKRTTVPTYSAASTVMIYHPNNDPNQRNADVLAMASYRKIVKSNTIVQPVQQQLTKINGYHGDQTALTAGISTTVAQNTLNLKLSAQGTSAKLAAQTANLLAKSVQQQLPTLVPNSGTVQIIEQATTKQATLINGNRVQKLTLGGLLFGLYLGILATFIYTAWRR</sequence>
<comment type="caution">
    <text evidence="2">The sequence shown here is derived from an EMBL/GenBank/DDBJ whole genome shotgun (WGS) entry which is preliminary data.</text>
</comment>
<accession>A0ABW1RCW5</accession>
<protein>
    <submittedName>
        <fullName evidence="2">YveK family protein</fullName>
    </submittedName>
</protein>
<reference evidence="3" key="1">
    <citation type="journal article" date="2019" name="Int. J. Syst. Evol. Microbiol.">
        <title>The Global Catalogue of Microorganisms (GCM) 10K type strain sequencing project: providing services to taxonomists for standard genome sequencing and annotation.</title>
        <authorList>
            <consortium name="The Broad Institute Genomics Platform"/>
            <consortium name="The Broad Institute Genome Sequencing Center for Infectious Disease"/>
            <person name="Wu L."/>
            <person name="Ma J."/>
        </authorList>
    </citation>
    <scope>NUCLEOTIDE SEQUENCE [LARGE SCALE GENOMIC DNA]</scope>
    <source>
        <strain evidence="3">CCM 8904</strain>
    </source>
</reference>
<keyword evidence="1" id="KW-1133">Transmembrane helix</keyword>
<organism evidence="2 3">
    <name type="scientific">Loigolactobacillus jiayinensis</name>
    <dbReference type="NCBI Taxonomy" id="2486016"/>
    <lineage>
        <taxon>Bacteria</taxon>
        <taxon>Bacillati</taxon>
        <taxon>Bacillota</taxon>
        <taxon>Bacilli</taxon>
        <taxon>Lactobacillales</taxon>
        <taxon>Lactobacillaceae</taxon>
        <taxon>Loigolactobacillus</taxon>
    </lineage>
</organism>
<evidence type="ECO:0000256" key="1">
    <source>
        <dbReference type="SAM" id="Phobius"/>
    </source>
</evidence>
<dbReference type="EMBL" id="JBHSSL010000051">
    <property type="protein sequence ID" value="MFC6170711.1"/>
    <property type="molecule type" value="Genomic_DNA"/>
</dbReference>
<keyword evidence="1" id="KW-0472">Membrane</keyword>
<keyword evidence="3" id="KW-1185">Reference proteome</keyword>
<feature type="transmembrane region" description="Helical" evidence="1">
    <location>
        <begin position="182"/>
        <end position="204"/>
    </location>
</feature>
<dbReference type="PANTHER" id="PTHR32309:SF31">
    <property type="entry name" value="CAPSULAR EXOPOLYSACCHARIDE FAMILY"/>
    <property type="match status" value="1"/>
</dbReference>
<dbReference type="InterPro" id="IPR050445">
    <property type="entry name" value="Bact_polysacc_biosynth/exp"/>
</dbReference>
<dbReference type="PANTHER" id="PTHR32309">
    <property type="entry name" value="TYROSINE-PROTEIN KINASE"/>
    <property type="match status" value="1"/>
</dbReference>
<evidence type="ECO:0000313" key="3">
    <source>
        <dbReference type="Proteomes" id="UP001596289"/>
    </source>
</evidence>
<feature type="transmembrane region" description="Helical" evidence="1">
    <location>
        <begin position="23"/>
        <end position="41"/>
    </location>
</feature>